<name>A0ABX0TAQ3_9MICO</name>
<dbReference type="Proteomes" id="UP001318300">
    <property type="component" value="Unassembled WGS sequence"/>
</dbReference>
<sequence>MSDVSEQQRRELGAFLRARRERTPPEDVGMPGSPRRRTPGLRREELAMLAGISPTWYTFLEQGRDVRPSHQVLDAVARALGLSGAERTHLFAIATEPPADRVTAQQLDTEVARIVDQLDPNPAYVTGETFDVLAWNRSAAELFRGALKDDEHPNLVRWVFLSPDARDVLPDWTDVAQSLLARLRTRAGRQLGRTSFAELEAELRSASPEADLWWPRYDIGTEGAGIKRVRLVDGEDQRLAFTSFDVAERPGQTMTVYRRL</sequence>
<dbReference type="PANTHER" id="PTHR35010">
    <property type="entry name" value="BLL4672 PROTEIN-RELATED"/>
    <property type="match status" value="1"/>
</dbReference>
<keyword evidence="4" id="KW-1185">Reference proteome</keyword>
<feature type="region of interest" description="Disordered" evidence="1">
    <location>
        <begin position="1"/>
        <end position="41"/>
    </location>
</feature>
<dbReference type="Pfam" id="PF17765">
    <property type="entry name" value="MLTR_LBD"/>
    <property type="match status" value="1"/>
</dbReference>
<dbReference type="InterPro" id="IPR041413">
    <property type="entry name" value="MLTR_LBD"/>
</dbReference>
<dbReference type="Gene3D" id="3.30.450.180">
    <property type="match status" value="1"/>
</dbReference>
<reference evidence="3 4" key="1">
    <citation type="submission" date="2020-03" db="EMBL/GenBank/DDBJ databases">
        <title>Above-ground endophytic microbial communities from plants in different locations in the United States.</title>
        <authorList>
            <person name="Frank C."/>
        </authorList>
    </citation>
    <scope>NUCLEOTIDE SEQUENCE [LARGE SCALE GENOMIC DNA]</scope>
    <source>
        <strain evidence="3 4">WW7</strain>
    </source>
</reference>
<organism evidence="3 4">
    <name type="scientific">Curtobacterium salicis</name>
    <dbReference type="NCBI Taxonomy" id="1779862"/>
    <lineage>
        <taxon>Bacteria</taxon>
        <taxon>Bacillati</taxon>
        <taxon>Actinomycetota</taxon>
        <taxon>Actinomycetes</taxon>
        <taxon>Micrococcales</taxon>
        <taxon>Microbacteriaceae</taxon>
        <taxon>Curtobacterium</taxon>
    </lineage>
</organism>
<evidence type="ECO:0000256" key="1">
    <source>
        <dbReference type="SAM" id="MobiDB-lite"/>
    </source>
</evidence>
<dbReference type="Gene3D" id="1.10.260.40">
    <property type="entry name" value="lambda repressor-like DNA-binding domains"/>
    <property type="match status" value="1"/>
</dbReference>
<dbReference type="RefSeq" id="WP_208385829.1">
    <property type="nucleotide sequence ID" value="NZ_JAAOYO010000003.1"/>
</dbReference>
<feature type="compositionally biased region" description="Basic and acidic residues" evidence="1">
    <location>
        <begin position="1"/>
        <end position="12"/>
    </location>
</feature>
<evidence type="ECO:0000313" key="3">
    <source>
        <dbReference type="EMBL" id="NII41526.1"/>
    </source>
</evidence>
<dbReference type="SUPFAM" id="SSF47413">
    <property type="entry name" value="lambda repressor-like DNA-binding domains"/>
    <property type="match status" value="1"/>
</dbReference>
<comment type="caution">
    <text evidence="3">The sequence shown here is derived from an EMBL/GenBank/DDBJ whole genome shotgun (WGS) entry which is preliminary data.</text>
</comment>
<gene>
    <name evidence="3" type="ORF">E9228_002173</name>
</gene>
<dbReference type="InterPro" id="IPR010982">
    <property type="entry name" value="Lambda_DNA-bd_dom_sf"/>
</dbReference>
<evidence type="ECO:0000313" key="4">
    <source>
        <dbReference type="Proteomes" id="UP001318300"/>
    </source>
</evidence>
<dbReference type="PROSITE" id="PS50943">
    <property type="entry name" value="HTH_CROC1"/>
    <property type="match status" value="1"/>
</dbReference>
<dbReference type="EMBL" id="JAAOYO010000003">
    <property type="protein sequence ID" value="NII41526.1"/>
    <property type="molecule type" value="Genomic_DNA"/>
</dbReference>
<dbReference type="Pfam" id="PF13560">
    <property type="entry name" value="HTH_31"/>
    <property type="match status" value="1"/>
</dbReference>
<dbReference type="SMART" id="SM00530">
    <property type="entry name" value="HTH_XRE"/>
    <property type="match status" value="1"/>
</dbReference>
<proteinExistence type="predicted"/>
<dbReference type="InterPro" id="IPR001387">
    <property type="entry name" value="Cro/C1-type_HTH"/>
</dbReference>
<feature type="domain" description="HTH cro/C1-type" evidence="2">
    <location>
        <begin position="40"/>
        <end position="87"/>
    </location>
</feature>
<protein>
    <submittedName>
        <fullName evidence="3">Transcriptional regulator with XRE-family HTH domain</fullName>
    </submittedName>
</protein>
<evidence type="ECO:0000259" key="2">
    <source>
        <dbReference type="PROSITE" id="PS50943"/>
    </source>
</evidence>
<accession>A0ABX0TAQ3</accession>
<dbReference type="PANTHER" id="PTHR35010:SF2">
    <property type="entry name" value="BLL4672 PROTEIN"/>
    <property type="match status" value="1"/>
</dbReference>
<dbReference type="CDD" id="cd00093">
    <property type="entry name" value="HTH_XRE"/>
    <property type="match status" value="1"/>
</dbReference>